<dbReference type="EMBL" id="CP136862">
    <property type="protein sequence ID" value="WOJ88909.1"/>
    <property type="molecule type" value="Genomic_DNA"/>
</dbReference>
<protein>
    <submittedName>
        <fullName evidence="2">Uncharacterized protein</fullName>
    </submittedName>
</protein>
<keyword evidence="1" id="KW-0472">Membrane</keyword>
<name>A0ABZ0HR60_9HYPH</name>
<evidence type="ECO:0000313" key="2">
    <source>
        <dbReference type="EMBL" id="WOJ88909.1"/>
    </source>
</evidence>
<keyword evidence="1" id="KW-0812">Transmembrane</keyword>
<proteinExistence type="predicted"/>
<reference evidence="2 3" key="1">
    <citation type="submission" date="2023-10" db="EMBL/GenBank/DDBJ databases">
        <title>Novel methanotroph of the genus Methylocapsa from a subarctic wetland.</title>
        <authorList>
            <person name="Belova S.E."/>
            <person name="Oshkin I.Y."/>
            <person name="Miroshnikov K."/>
            <person name="Dedysh S.N."/>
        </authorList>
    </citation>
    <scope>NUCLEOTIDE SEQUENCE [LARGE SCALE GENOMIC DNA]</scope>
    <source>
        <strain evidence="2 3">RX1</strain>
    </source>
</reference>
<evidence type="ECO:0000256" key="1">
    <source>
        <dbReference type="SAM" id="Phobius"/>
    </source>
</evidence>
<keyword evidence="3" id="KW-1185">Reference proteome</keyword>
<keyword evidence="1" id="KW-1133">Transmembrane helix</keyword>
<dbReference type="RefSeq" id="WP_407338347.1">
    <property type="nucleotide sequence ID" value="NZ_CP136862.1"/>
</dbReference>
<sequence length="65" mass="7787">MPQFQRQSPVPPNSPWWRPYWDSFKKNFLDRFNTQGDWLVFGLVALAVLWLSIRVIGLLRKLLGW</sequence>
<evidence type="ECO:0000313" key="3">
    <source>
        <dbReference type="Proteomes" id="UP001626536"/>
    </source>
</evidence>
<gene>
    <name evidence="2" type="ORF">RZS28_13980</name>
</gene>
<organism evidence="2 3">
    <name type="scientific">Methylocapsa polymorpha</name>
    <dbReference type="NCBI Taxonomy" id="3080828"/>
    <lineage>
        <taxon>Bacteria</taxon>
        <taxon>Pseudomonadati</taxon>
        <taxon>Pseudomonadota</taxon>
        <taxon>Alphaproteobacteria</taxon>
        <taxon>Hyphomicrobiales</taxon>
        <taxon>Beijerinckiaceae</taxon>
        <taxon>Methylocapsa</taxon>
    </lineage>
</organism>
<accession>A0ABZ0HR60</accession>
<dbReference type="Proteomes" id="UP001626536">
    <property type="component" value="Chromosome"/>
</dbReference>
<feature type="transmembrane region" description="Helical" evidence="1">
    <location>
        <begin position="38"/>
        <end position="59"/>
    </location>
</feature>